<proteinExistence type="predicted"/>
<organism evidence="1 2">
    <name type="scientific">Herminiimonas contaminans</name>
    <dbReference type="NCBI Taxonomy" id="1111140"/>
    <lineage>
        <taxon>Bacteria</taxon>
        <taxon>Pseudomonadati</taxon>
        <taxon>Pseudomonadota</taxon>
        <taxon>Betaproteobacteria</taxon>
        <taxon>Burkholderiales</taxon>
        <taxon>Oxalobacteraceae</taxon>
        <taxon>Herminiimonas</taxon>
    </lineage>
</organism>
<name>A0ABS0ETE2_9BURK</name>
<dbReference type="EMBL" id="JADOEL010000007">
    <property type="protein sequence ID" value="MBF8178122.1"/>
    <property type="molecule type" value="Genomic_DNA"/>
</dbReference>
<comment type="caution">
    <text evidence="1">The sequence shown here is derived from an EMBL/GenBank/DDBJ whole genome shotgun (WGS) entry which is preliminary data.</text>
</comment>
<evidence type="ECO:0000313" key="1">
    <source>
        <dbReference type="EMBL" id="MBF8178122.1"/>
    </source>
</evidence>
<evidence type="ECO:0000313" key="2">
    <source>
        <dbReference type="Proteomes" id="UP000657372"/>
    </source>
</evidence>
<dbReference type="RefSeq" id="WP_175624331.1">
    <property type="nucleotide sequence ID" value="NZ_JADOEL010000007.1"/>
</dbReference>
<gene>
    <name evidence="1" type="ORF">IXC47_10550</name>
</gene>
<dbReference type="Proteomes" id="UP000657372">
    <property type="component" value="Unassembled WGS sequence"/>
</dbReference>
<reference evidence="1 2" key="1">
    <citation type="submission" date="2020-11" db="EMBL/GenBank/DDBJ databases">
        <title>WGS of Herminiimonas contaminans strain Marseille-Q4544 isolated from planarians Schmidtea mediterranea.</title>
        <authorList>
            <person name="Kangale L."/>
        </authorList>
    </citation>
    <scope>NUCLEOTIDE SEQUENCE [LARGE SCALE GENOMIC DNA]</scope>
    <source>
        <strain evidence="1 2">Marseille-Q4544</strain>
    </source>
</reference>
<protein>
    <submittedName>
        <fullName evidence="1">DUF3717 domain-containing protein</fullName>
    </submittedName>
</protein>
<keyword evidence="2" id="KW-1185">Reference proteome</keyword>
<dbReference type="InterPro" id="IPR022191">
    <property type="entry name" value="DUF3717"/>
</dbReference>
<dbReference type="Pfam" id="PF12512">
    <property type="entry name" value="DUF3717"/>
    <property type="match status" value="1"/>
</dbReference>
<accession>A0ABS0ETE2</accession>
<sequence>MDITLADLEQAINHWRHRRPSTGEERALSPEVNILAKVYALMIFHQQKSIALETIEPAARQLIEAWQQQLAA</sequence>